<evidence type="ECO:0000256" key="1">
    <source>
        <dbReference type="SAM" id="MobiDB-lite"/>
    </source>
</evidence>
<protein>
    <submittedName>
        <fullName evidence="2">Uncharacterized protein</fullName>
    </submittedName>
</protein>
<accession>A0A023DFW2</accession>
<gene>
    <name evidence="2" type="ORF">GCA01S_032_00350</name>
</gene>
<dbReference type="EMBL" id="BAWO01000032">
    <property type="protein sequence ID" value="GAJ40118.1"/>
    <property type="molecule type" value="Genomic_DNA"/>
</dbReference>
<reference evidence="2 3" key="1">
    <citation type="submission" date="2014-04" db="EMBL/GenBank/DDBJ databases">
        <title>Whole genome shotgun sequence of Geobacillus caldoxylosilyticus NBRC 107762.</title>
        <authorList>
            <person name="Hosoyama A."/>
            <person name="Hosoyama Y."/>
            <person name="Katano-Makiyama Y."/>
            <person name="Tsuchikane K."/>
            <person name="Ohji S."/>
            <person name="Ichikawa N."/>
            <person name="Yamazoe A."/>
            <person name="Fujita N."/>
        </authorList>
    </citation>
    <scope>NUCLEOTIDE SEQUENCE [LARGE SCALE GENOMIC DNA]</scope>
    <source>
        <strain evidence="2 3">NBRC 107762</strain>
    </source>
</reference>
<proteinExistence type="predicted"/>
<name>A0A023DFW2_9BACL</name>
<organism evidence="2 3">
    <name type="scientific">Parageobacillus caldoxylosilyticus NBRC 107762</name>
    <dbReference type="NCBI Taxonomy" id="1220594"/>
    <lineage>
        <taxon>Bacteria</taxon>
        <taxon>Bacillati</taxon>
        <taxon>Bacillota</taxon>
        <taxon>Bacilli</taxon>
        <taxon>Bacillales</taxon>
        <taxon>Anoxybacillaceae</taxon>
        <taxon>Saccharococcus</taxon>
    </lineage>
</organism>
<evidence type="ECO:0000313" key="3">
    <source>
        <dbReference type="Proteomes" id="UP000023561"/>
    </source>
</evidence>
<dbReference type="OrthoDB" id="9758243at2"/>
<dbReference type="Proteomes" id="UP000023561">
    <property type="component" value="Unassembled WGS sequence"/>
</dbReference>
<feature type="region of interest" description="Disordered" evidence="1">
    <location>
        <begin position="1"/>
        <end position="25"/>
    </location>
</feature>
<feature type="compositionally biased region" description="Basic and acidic residues" evidence="1">
    <location>
        <begin position="1"/>
        <end position="11"/>
    </location>
</feature>
<comment type="caution">
    <text evidence="2">The sequence shown here is derived from an EMBL/GenBank/DDBJ whole genome shotgun (WGS) entry which is preliminary data.</text>
</comment>
<sequence length="82" mass="9162">MNQEETRDRGGHYGGAAAHPPDLPRHHRTLWGIYRTKRLQSANVAINREIAVLYKEIPDELNGPELVAIISSNNSDCLKNAT</sequence>
<evidence type="ECO:0000313" key="2">
    <source>
        <dbReference type="EMBL" id="GAJ40118.1"/>
    </source>
</evidence>
<dbReference type="RefSeq" id="WP_017437512.1">
    <property type="nucleotide sequence ID" value="NZ_BAWO01000032.1"/>
</dbReference>
<dbReference type="AlphaFoldDB" id="A0A023DFW2"/>
<keyword evidence="3" id="KW-1185">Reference proteome</keyword>